<dbReference type="Pfam" id="PF13715">
    <property type="entry name" value="CarbopepD_reg_2"/>
    <property type="match status" value="1"/>
</dbReference>
<keyword evidence="4" id="KW-1185">Reference proteome</keyword>
<feature type="region of interest" description="Disordered" evidence="1">
    <location>
        <begin position="949"/>
        <end position="974"/>
    </location>
</feature>
<dbReference type="Gene3D" id="2.60.40.1120">
    <property type="entry name" value="Carboxypeptidase-like, regulatory domain"/>
    <property type="match status" value="1"/>
</dbReference>
<evidence type="ECO:0000259" key="2">
    <source>
        <dbReference type="Pfam" id="PF14905"/>
    </source>
</evidence>
<feature type="compositionally biased region" description="Gly residues" evidence="1">
    <location>
        <begin position="955"/>
        <end position="968"/>
    </location>
</feature>
<dbReference type="AlphaFoldDB" id="R7ZSD2"/>
<dbReference type="SUPFAM" id="SSF49464">
    <property type="entry name" value="Carboxypeptidase regulatory domain-like"/>
    <property type="match status" value="1"/>
</dbReference>
<name>R7ZSD2_9BACT</name>
<dbReference type="Proteomes" id="UP000013909">
    <property type="component" value="Unassembled WGS sequence"/>
</dbReference>
<evidence type="ECO:0000313" key="4">
    <source>
        <dbReference type="Proteomes" id="UP000013909"/>
    </source>
</evidence>
<accession>R7ZSD2</accession>
<protein>
    <recommendedName>
        <fullName evidence="2">Outer membrane protein beta-barrel domain-containing protein</fullName>
    </recommendedName>
</protein>
<dbReference type="RefSeq" id="WP_010854600.1">
    <property type="nucleotide sequence ID" value="NZ_AQHR01000068.1"/>
</dbReference>
<organism evidence="3 4">
    <name type="scientific">Lunatimonas lonarensis</name>
    <dbReference type="NCBI Taxonomy" id="1232681"/>
    <lineage>
        <taxon>Bacteria</taxon>
        <taxon>Pseudomonadati</taxon>
        <taxon>Bacteroidota</taxon>
        <taxon>Cytophagia</taxon>
        <taxon>Cytophagales</taxon>
        <taxon>Cyclobacteriaceae</taxon>
    </lineage>
</organism>
<dbReference type="OrthoDB" id="1682379at2"/>
<proteinExistence type="predicted"/>
<sequence>MKIFTLSTFFVFLFGLQELEAQQRRSADGQGPMIRGQVVEAESKEPLIGANVLIKTPGDTLLSNTVTGMDGRFEIAYPRIQSFTLEITYVGYEKVTRSMSRGVPLDLGVIAISEDSKLLGEVVIQGEAAVGEMRGDTAVFNANAFKTRENAMAEDLIGKLPGVTIENGQVQAQGEQVQRILVDGREFFGNDPSIALRNLPADMIESVQVLDQRSDQSRLTGLDDGNYAKTINIITKGNMRNSHFGRVYGGYGTDNRYSLGGNINFFKGAKRISVIGLFNNVNQQNFSSDDLLGVTSGAMGGGGRRGGGGGGRPGGGGGGPGGGGWGGGPGSNFAVAQNNGIVTTNSLGLNYSDKWGEKINFTGSYFYNDTDNAVLDITNRETILSEQQRQFYQENQLSNINNRNHRMNGMIEYDLNSKNAFIIRPSLSFQDNRRYSDLDGLNLSGGMDPLSATRTISENETQGYNLSNSLTYRYKFEKRGRSFSTDVFTALNKRDQLTDLIAANRDFVRMSQDTLIQETTALSDGFNYNINLTYTEPITERSVATARYSFGNNKSAADQKTFQLANEQGIMVLDTALSNEFDNRFFTQRAGLGYMYSHKGFNANVSMDYQYAVLDNDIMFPQEGNVYRDFRNFLPTAVVNYRTEKGINYRFRYRTRTQEPSVNQLQNVINNNNPLNLTVGNPELAQAFNNTFFLNMSKVDMEKNKTLFMFLFASITDNFVGTNTFVALQDTLINNEILLRSGGQITRPENLNGQWMSRFFVNYGTSIPKLKTKVNFNPGLSYGRTPGIINGQMNVNENIDFRGGVTLASNISKDVDFTFSTNGTYTVVKSSLQSNLDNNYYIQNSNLRFYYSPNDGKLFIANSANNMLFRGLSEGLDQSVWLWNIEAGYRFMKNNKAELKLFVFDVLKQNNAISRTVSDVAITDVFSNVLTRYGMLSFTYIIGNFKKAEESPSPGGFGPGMAPGGMRPGGARTW</sequence>
<feature type="region of interest" description="Disordered" evidence="1">
    <location>
        <begin position="297"/>
        <end position="330"/>
    </location>
</feature>
<feature type="compositionally biased region" description="Gly residues" evidence="1">
    <location>
        <begin position="298"/>
        <end position="330"/>
    </location>
</feature>
<comment type="caution">
    <text evidence="3">The sequence shown here is derived from an EMBL/GenBank/DDBJ whole genome shotgun (WGS) entry which is preliminary data.</text>
</comment>
<dbReference type="InterPro" id="IPR041700">
    <property type="entry name" value="OMP_b-brl_3"/>
</dbReference>
<dbReference type="STRING" id="1232681.ADIS_2464"/>
<dbReference type="Pfam" id="PF14905">
    <property type="entry name" value="OMP_b-brl_3"/>
    <property type="match status" value="1"/>
</dbReference>
<gene>
    <name evidence="3" type="ORF">ADIS_2464</name>
</gene>
<evidence type="ECO:0000313" key="3">
    <source>
        <dbReference type="EMBL" id="EON77015.1"/>
    </source>
</evidence>
<dbReference type="InterPro" id="IPR008969">
    <property type="entry name" value="CarboxyPept-like_regulatory"/>
</dbReference>
<dbReference type="EMBL" id="AQHR01000068">
    <property type="protein sequence ID" value="EON77015.1"/>
    <property type="molecule type" value="Genomic_DNA"/>
</dbReference>
<dbReference type="SUPFAM" id="SSF56935">
    <property type="entry name" value="Porins"/>
    <property type="match status" value="1"/>
</dbReference>
<feature type="domain" description="Outer membrane protein beta-barrel" evidence="2">
    <location>
        <begin position="475"/>
        <end position="940"/>
    </location>
</feature>
<reference evidence="3 4" key="1">
    <citation type="submission" date="2013-02" db="EMBL/GenBank/DDBJ databases">
        <title>A novel strain isolated from Lonar lake, Maharashtra, India.</title>
        <authorList>
            <person name="Singh A."/>
        </authorList>
    </citation>
    <scope>NUCLEOTIDE SEQUENCE [LARGE SCALE GENOMIC DNA]</scope>
    <source>
        <strain evidence="3 4">AK24</strain>
    </source>
</reference>
<evidence type="ECO:0000256" key="1">
    <source>
        <dbReference type="SAM" id="MobiDB-lite"/>
    </source>
</evidence>